<dbReference type="Proteomes" id="UP001437256">
    <property type="component" value="Unassembled WGS sequence"/>
</dbReference>
<accession>A0ABR2ZT95</accession>
<proteinExistence type="predicted"/>
<keyword evidence="2" id="KW-1185">Reference proteome</keyword>
<dbReference type="EMBL" id="JBBXMP010000064">
    <property type="protein sequence ID" value="KAL0064274.1"/>
    <property type="molecule type" value="Genomic_DNA"/>
</dbReference>
<comment type="caution">
    <text evidence="1">The sequence shown here is derived from an EMBL/GenBank/DDBJ whole genome shotgun (WGS) entry which is preliminary data.</text>
</comment>
<protein>
    <submittedName>
        <fullName evidence="1">Uncharacterized protein</fullName>
    </submittedName>
</protein>
<gene>
    <name evidence="1" type="ORF">AAF712_008718</name>
</gene>
<dbReference type="Gene3D" id="3.40.50.1820">
    <property type="entry name" value="alpha/beta hydrolase"/>
    <property type="match status" value="1"/>
</dbReference>
<name>A0ABR2ZT95_9AGAR</name>
<evidence type="ECO:0000313" key="1">
    <source>
        <dbReference type="EMBL" id="KAL0064274.1"/>
    </source>
</evidence>
<reference evidence="1 2" key="1">
    <citation type="submission" date="2024-05" db="EMBL/GenBank/DDBJ databases">
        <title>A draft genome resource for the thread blight pathogen Marasmius tenuissimus strain MS-2.</title>
        <authorList>
            <person name="Yulfo-Soto G.E."/>
            <person name="Baruah I.K."/>
            <person name="Amoako-Attah I."/>
            <person name="Bukari Y."/>
            <person name="Meinhardt L.W."/>
            <person name="Bailey B.A."/>
            <person name="Cohen S.P."/>
        </authorList>
    </citation>
    <scope>NUCLEOTIDE SEQUENCE [LARGE SCALE GENOMIC DNA]</scope>
    <source>
        <strain evidence="1 2">MS-2</strain>
    </source>
</reference>
<dbReference type="InterPro" id="IPR029058">
    <property type="entry name" value="AB_hydrolase_fold"/>
</dbReference>
<evidence type="ECO:0000313" key="2">
    <source>
        <dbReference type="Proteomes" id="UP001437256"/>
    </source>
</evidence>
<sequence>MVAKDSHSLSIRIGGFEVGSPSSYDGGSIVERSLELGQPVIYVSMNYRLTGALSNSFTRPIRIETLRQDSDS</sequence>
<dbReference type="SUPFAM" id="SSF53474">
    <property type="entry name" value="alpha/beta-Hydrolases"/>
    <property type="match status" value="1"/>
</dbReference>
<organism evidence="1 2">
    <name type="scientific">Marasmius tenuissimus</name>
    <dbReference type="NCBI Taxonomy" id="585030"/>
    <lineage>
        <taxon>Eukaryota</taxon>
        <taxon>Fungi</taxon>
        <taxon>Dikarya</taxon>
        <taxon>Basidiomycota</taxon>
        <taxon>Agaricomycotina</taxon>
        <taxon>Agaricomycetes</taxon>
        <taxon>Agaricomycetidae</taxon>
        <taxon>Agaricales</taxon>
        <taxon>Marasmiineae</taxon>
        <taxon>Marasmiaceae</taxon>
        <taxon>Marasmius</taxon>
    </lineage>
</organism>